<evidence type="ECO:0000256" key="2">
    <source>
        <dbReference type="ARBA" id="ARBA00008684"/>
    </source>
</evidence>
<dbReference type="PANTHER" id="PTHR27008">
    <property type="entry name" value="OS04G0122200 PROTEIN"/>
    <property type="match status" value="1"/>
</dbReference>
<keyword evidence="13" id="KW-0418">Kinase</keyword>
<evidence type="ECO:0000256" key="12">
    <source>
        <dbReference type="ARBA" id="ARBA00022741"/>
    </source>
</evidence>
<keyword evidence="7" id="KW-0433">Leucine-rich repeat</keyword>
<dbReference type="InterPro" id="IPR000719">
    <property type="entry name" value="Prot_kinase_dom"/>
</dbReference>
<dbReference type="InterPro" id="IPR001611">
    <property type="entry name" value="Leu-rich_rpt"/>
</dbReference>
<dbReference type="FunFam" id="3.80.10.10:FF:000383">
    <property type="entry name" value="Leucine-rich repeat receptor protein kinase EMS1"/>
    <property type="match status" value="1"/>
</dbReference>
<evidence type="ECO:0000313" key="25">
    <source>
        <dbReference type="Proteomes" id="UP000249390"/>
    </source>
</evidence>
<dbReference type="SUPFAM" id="SSF52058">
    <property type="entry name" value="L domain-like"/>
    <property type="match status" value="1"/>
</dbReference>
<dbReference type="InterPro" id="IPR008271">
    <property type="entry name" value="Ser/Thr_kinase_AS"/>
</dbReference>
<sequence length="1131" mass="124675">MGSYIPTTARITIISLFYYLHQCLIPQLAVSSPAGIAGDQSALLFLKAAITADPQRVLAGNWTPTFSVCHWIGVTCNRRDSRVVELNISQMELSGVIPPQVGNLSSLYVLDLSHNQFAGRLPDTMGNLRRLRVVELGSNRFSGEIPSWLFSQLPELQVLSLADNRFSGGVTGGALRNISGGLRVLDLSNNSLKGRIEGGFCGRALTSLDLAGNEFDGPIPLSNGSDCTNLVTVCLDRNNFVGSNPEDIGRFQKLDTLILDHNNLTGEVPSGLGNLKKLRIFRAAHNYIRGSLPPSIINMSSLQTFAMQNNRLNGPIPIAFGNLTYLKLLALSHNNFTGSIPQQVTNLHKLETVKLGHCGLSGTIPSELFNISTLKLVILSGNHLSGDLTQTLAYARPNLERLILGGNELFGSIPPSISNATKLKQLILWNNHLSGSIPHSLGDLSFLQLLEVTGNNLTNDDQELNFIASLTKCRHLKSLQVSENPLLGGILPKSIGNFSASFQYFHAYMCGIHGAIPNEMGNLSSLLTLSLFGNDLIGSIPATFRGLKQLQQLDLSVNRILGPFPRSLCELPNLGTIYLFENQLSGPVPDCIGNLSMLIILHLGANRLNSTIPPSFWSLTNILHLNLYTNSFSGSLSSNIGNLKATYVMDLSENRFSGIIPHTIGGLVKLINFSLAHNKFEGDIPTSIGGMLSLVTLDLSHNNLSGVIPMSLEKLVYLSLFDISYNLLMGEIPSHGPFKNFTNQSFLYNDNEGLCATNPKFHVPSCQAYSAKRNKRKFLQKLILGLGILAATLILVAVGLSTLMFFKIKNRVRKEDEEHRLKFVERISFYELLRITNRFNQSNIIGEGSSAVVYKGTYNDGITIVAIKVFKMRHEWSLESFERECKILRHLRHRNLTKVLSCCSNSDLKALVLEYMPNGSLEKWLYGSNCLLDMAQRLNVMIDVACALEYLHHDCQVPIVHCDLKPSNVLLDEKMVAHVTDFGIAKLMYHDDNVAFTTTLPSLGYIAPEYGMEGLVSTSCDVYSYGIMLIETLTGRRPSDKMFSESNCLRSWVKDALNLDGGIIEVVDANLFGSNDKENHNEKIECLTSVIELALICCAELPMERMNMKDVVACLHKIKVKFLHILHPSCN</sequence>
<dbReference type="InterPro" id="IPR003591">
    <property type="entry name" value="Leu-rich_rpt_typical-subtyp"/>
</dbReference>
<dbReference type="GO" id="GO:0005886">
    <property type="term" value="C:plasma membrane"/>
    <property type="evidence" value="ECO:0007669"/>
    <property type="project" value="UniProtKB-SubCell"/>
</dbReference>
<dbReference type="Gene3D" id="1.10.510.10">
    <property type="entry name" value="Transferase(Phosphotransferase) domain 1"/>
    <property type="match status" value="1"/>
</dbReference>
<keyword evidence="12 21" id="KW-0547">Nucleotide-binding</keyword>
<keyword evidence="4" id="KW-1003">Cell membrane</keyword>
<dbReference type="SMART" id="SM00220">
    <property type="entry name" value="S_TKc"/>
    <property type="match status" value="1"/>
</dbReference>
<evidence type="ECO:0000256" key="21">
    <source>
        <dbReference type="PROSITE-ProRule" id="PRU10141"/>
    </source>
</evidence>
<dbReference type="PROSITE" id="PS00108">
    <property type="entry name" value="PROTEIN_KINASE_ST"/>
    <property type="match status" value="1"/>
</dbReference>
<dbReference type="InterPro" id="IPR013210">
    <property type="entry name" value="LRR_N_plant-typ"/>
</dbReference>
<evidence type="ECO:0000256" key="16">
    <source>
        <dbReference type="ARBA" id="ARBA00023136"/>
    </source>
</evidence>
<dbReference type="PANTHER" id="PTHR27008:SF585">
    <property type="entry name" value="PROTEIN KINASE DOMAIN-CONTAINING PROTEIN"/>
    <property type="match status" value="1"/>
</dbReference>
<evidence type="ECO:0000256" key="6">
    <source>
        <dbReference type="ARBA" id="ARBA00022553"/>
    </source>
</evidence>
<dbReference type="Pfam" id="PF00560">
    <property type="entry name" value="LRR_1"/>
    <property type="match status" value="8"/>
</dbReference>
<dbReference type="EC" id="2.7.11.1" evidence="3"/>
<dbReference type="Gene3D" id="3.30.200.20">
    <property type="entry name" value="Phosphorylase Kinase, domain 1"/>
    <property type="match status" value="1"/>
</dbReference>
<comment type="catalytic activity">
    <reaction evidence="20">
        <text>L-seryl-[protein] + ATP = O-phospho-L-seryl-[protein] + ADP + H(+)</text>
        <dbReference type="Rhea" id="RHEA:17989"/>
        <dbReference type="Rhea" id="RHEA-COMP:9863"/>
        <dbReference type="Rhea" id="RHEA-COMP:11604"/>
        <dbReference type="ChEBI" id="CHEBI:15378"/>
        <dbReference type="ChEBI" id="CHEBI:29999"/>
        <dbReference type="ChEBI" id="CHEBI:30616"/>
        <dbReference type="ChEBI" id="CHEBI:83421"/>
        <dbReference type="ChEBI" id="CHEBI:456216"/>
        <dbReference type="EC" id="2.7.11.1"/>
    </reaction>
</comment>
<feature type="transmembrane region" description="Helical" evidence="22">
    <location>
        <begin position="782"/>
        <end position="806"/>
    </location>
</feature>
<keyword evidence="18" id="KW-0325">Glycoprotein</keyword>
<name>A0A328DVG4_9ASTE</name>
<evidence type="ECO:0000256" key="19">
    <source>
        <dbReference type="ARBA" id="ARBA00047899"/>
    </source>
</evidence>
<keyword evidence="15 22" id="KW-1133">Transmembrane helix</keyword>
<evidence type="ECO:0000256" key="18">
    <source>
        <dbReference type="ARBA" id="ARBA00023180"/>
    </source>
</evidence>
<dbReference type="GO" id="GO:0004674">
    <property type="term" value="F:protein serine/threonine kinase activity"/>
    <property type="evidence" value="ECO:0007669"/>
    <property type="project" value="UniProtKB-KW"/>
</dbReference>
<dbReference type="InterPro" id="IPR032675">
    <property type="entry name" value="LRR_dom_sf"/>
</dbReference>
<feature type="binding site" evidence="21">
    <location>
        <position position="868"/>
    </location>
    <ligand>
        <name>ATP</name>
        <dbReference type="ChEBI" id="CHEBI:30616"/>
    </ligand>
</feature>
<dbReference type="GO" id="GO:0006952">
    <property type="term" value="P:defense response"/>
    <property type="evidence" value="ECO:0007669"/>
    <property type="project" value="UniProtKB-ARBA"/>
</dbReference>
<evidence type="ECO:0000256" key="7">
    <source>
        <dbReference type="ARBA" id="ARBA00022614"/>
    </source>
</evidence>
<keyword evidence="6" id="KW-0597">Phosphoprotein</keyword>
<dbReference type="PROSITE" id="PS50011">
    <property type="entry name" value="PROTEIN_KINASE_DOM"/>
    <property type="match status" value="1"/>
</dbReference>
<keyword evidence="9 22" id="KW-0812">Transmembrane</keyword>
<accession>A0A328DVG4</accession>
<dbReference type="Proteomes" id="UP000249390">
    <property type="component" value="Unassembled WGS sequence"/>
</dbReference>
<dbReference type="Gene3D" id="3.80.10.10">
    <property type="entry name" value="Ribonuclease Inhibitor"/>
    <property type="match status" value="5"/>
</dbReference>
<keyword evidence="10" id="KW-0732">Signal</keyword>
<evidence type="ECO:0000256" key="1">
    <source>
        <dbReference type="ARBA" id="ARBA00004162"/>
    </source>
</evidence>
<dbReference type="SUPFAM" id="SSF56112">
    <property type="entry name" value="Protein kinase-like (PK-like)"/>
    <property type="match status" value="1"/>
</dbReference>
<keyword evidence="8" id="KW-0808">Transferase</keyword>
<evidence type="ECO:0000256" key="8">
    <source>
        <dbReference type="ARBA" id="ARBA00022679"/>
    </source>
</evidence>
<feature type="domain" description="Protein kinase" evidence="23">
    <location>
        <begin position="839"/>
        <end position="1123"/>
    </location>
</feature>
<dbReference type="SMART" id="SM00369">
    <property type="entry name" value="LRR_TYP"/>
    <property type="match status" value="10"/>
</dbReference>
<keyword evidence="25" id="KW-1185">Reference proteome</keyword>
<evidence type="ECO:0000256" key="10">
    <source>
        <dbReference type="ARBA" id="ARBA00022729"/>
    </source>
</evidence>
<dbReference type="InterPro" id="IPR017441">
    <property type="entry name" value="Protein_kinase_ATP_BS"/>
</dbReference>
<evidence type="ECO:0000256" key="14">
    <source>
        <dbReference type="ARBA" id="ARBA00022840"/>
    </source>
</evidence>
<evidence type="ECO:0000256" key="11">
    <source>
        <dbReference type="ARBA" id="ARBA00022737"/>
    </source>
</evidence>
<dbReference type="PROSITE" id="PS00107">
    <property type="entry name" value="PROTEIN_KINASE_ATP"/>
    <property type="match status" value="1"/>
</dbReference>
<keyword evidence="16 22" id="KW-0472">Membrane</keyword>
<comment type="caution">
    <text evidence="24">The sequence shown here is derived from an EMBL/GenBank/DDBJ whole genome shotgun (WGS) entry which is preliminary data.</text>
</comment>
<dbReference type="EMBL" id="NQVE01000076">
    <property type="protein sequence ID" value="RAL49707.1"/>
    <property type="molecule type" value="Genomic_DNA"/>
</dbReference>
<keyword evidence="11" id="KW-0677">Repeat</keyword>
<dbReference type="FunFam" id="3.80.10.10:FF:000288">
    <property type="entry name" value="LRR receptor-like serine/threonine-protein kinase EFR"/>
    <property type="match status" value="1"/>
</dbReference>
<keyword evidence="14 21" id="KW-0067">ATP-binding</keyword>
<comment type="catalytic activity">
    <reaction evidence="19">
        <text>L-threonyl-[protein] + ATP = O-phospho-L-threonyl-[protein] + ADP + H(+)</text>
        <dbReference type="Rhea" id="RHEA:46608"/>
        <dbReference type="Rhea" id="RHEA-COMP:11060"/>
        <dbReference type="Rhea" id="RHEA-COMP:11605"/>
        <dbReference type="ChEBI" id="CHEBI:15378"/>
        <dbReference type="ChEBI" id="CHEBI:30013"/>
        <dbReference type="ChEBI" id="CHEBI:30616"/>
        <dbReference type="ChEBI" id="CHEBI:61977"/>
        <dbReference type="ChEBI" id="CHEBI:456216"/>
        <dbReference type="EC" id="2.7.11.1"/>
    </reaction>
</comment>
<evidence type="ECO:0000256" key="13">
    <source>
        <dbReference type="ARBA" id="ARBA00022777"/>
    </source>
</evidence>
<dbReference type="GO" id="GO:0051707">
    <property type="term" value="P:response to other organism"/>
    <property type="evidence" value="ECO:0007669"/>
    <property type="project" value="UniProtKB-ARBA"/>
</dbReference>
<evidence type="ECO:0000256" key="4">
    <source>
        <dbReference type="ARBA" id="ARBA00022475"/>
    </source>
</evidence>
<dbReference type="PROSITE" id="PS51450">
    <property type="entry name" value="LRR"/>
    <property type="match status" value="1"/>
</dbReference>
<evidence type="ECO:0000256" key="5">
    <source>
        <dbReference type="ARBA" id="ARBA00022527"/>
    </source>
</evidence>
<evidence type="ECO:0000259" key="23">
    <source>
        <dbReference type="PROSITE" id="PS50011"/>
    </source>
</evidence>
<proteinExistence type="inferred from homology"/>
<dbReference type="FunFam" id="3.80.10.10:FF:000233">
    <property type="entry name" value="Leucine-rich repeat receptor-like protein kinase TDR"/>
    <property type="match status" value="1"/>
</dbReference>
<comment type="similarity">
    <text evidence="2">Belongs to the protein kinase superfamily. Ser/Thr protein kinase family.</text>
</comment>
<dbReference type="Pfam" id="PF00069">
    <property type="entry name" value="Pkinase"/>
    <property type="match status" value="1"/>
</dbReference>
<organism evidence="24 25">
    <name type="scientific">Cuscuta australis</name>
    <dbReference type="NCBI Taxonomy" id="267555"/>
    <lineage>
        <taxon>Eukaryota</taxon>
        <taxon>Viridiplantae</taxon>
        <taxon>Streptophyta</taxon>
        <taxon>Embryophyta</taxon>
        <taxon>Tracheophyta</taxon>
        <taxon>Spermatophyta</taxon>
        <taxon>Magnoliopsida</taxon>
        <taxon>eudicotyledons</taxon>
        <taxon>Gunneridae</taxon>
        <taxon>Pentapetalae</taxon>
        <taxon>asterids</taxon>
        <taxon>lamiids</taxon>
        <taxon>Solanales</taxon>
        <taxon>Convolvulaceae</taxon>
        <taxon>Cuscuteae</taxon>
        <taxon>Cuscuta</taxon>
        <taxon>Cuscuta subgen. Grammica</taxon>
        <taxon>Cuscuta sect. Cleistogrammica</taxon>
    </lineage>
</organism>
<gene>
    <name evidence="24" type="ORF">DM860_001998</name>
</gene>
<evidence type="ECO:0000256" key="15">
    <source>
        <dbReference type="ARBA" id="ARBA00022989"/>
    </source>
</evidence>
<keyword evidence="5" id="KW-0723">Serine/threonine-protein kinase</keyword>
<reference evidence="24 25" key="1">
    <citation type="submission" date="2018-06" db="EMBL/GenBank/DDBJ databases">
        <title>The Genome of Cuscuta australis (Dodder) Provides Insight into the Evolution of Plant Parasitism.</title>
        <authorList>
            <person name="Liu H."/>
        </authorList>
    </citation>
    <scope>NUCLEOTIDE SEQUENCE [LARGE SCALE GENOMIC DNA]</scope>
    <source>
        <strain evidence="25">cv. Yunnan</strain>
        <tissue evidence="24">Vines</tissue>
    </source>
</reference>
<dbReference type="GO" id="GO:0009791">
    <property type="term" value="P:post-embryonic development"/>
    <property type="evidence" value="ECO:0007669"/>
    <property type="project" value="UniProtKB-ARBA"/>
</dbReference>
<keyword evidence="17" id="KW-0675">Receptor</keyword>
<dbReference type="FunFam" id="1.10.510.10:FF:000358">
    <property type="entry name" value="Putative leucine-rich repeat receptor-like serine/threonine-protein kinase"/>
    <property type="match status" value="1"/>
</dbReference>
<evidence type="ECO:0000256" key="17">
    <source>
        <dbReference type="ARBA" id="ARBA00023170"/>
    </source>
</evidence>
<dbReference type="AlphaFoldDB" id="A0A328DVG4"/>
<evidence type="ECO:0000256" key="20">
    <source>
        <dbReference type="ARBA" id="ARBA00048679"/>
    </source>
</evidence>
<dbReference type="GO" id="GO:0005524">
    <property type="term" value="F:ATP binding"/>
    <property type="evidence" value="ECO:0007669"/>
    <property type="project" value="UniProtKB-UniRule"/>
</dbReference>
<evidence type="ECO:0000256" key="9">
    <source>
        <dbReference type="ARBA" id="ARBA00022692"/>
    </source>
</evidence>
<protein>
    <recommendedName>
        <fullName evidence="3">non-specific serine/threonine protein kinase</fullName>
        <ecNumber evidence="3">2.7.11.1</ecNumber>
    </recommendedName>
</protein>
<dbReference type="InterPro" id="IPR051809">
    <property type="entry name" value="Plant_receptor-like_S/T_kinase"/>
</dbReference>
<dbReference type="Pfam" id="PF13855">
    <property type="entry name" value="LRR_8"/>
    <property type="match status" value="1"/>
</dbReference>
<evidence type="ECO:0000256" key="3">
    <source>
        <dbReference type="ARBA" id="ARBA00012513"/>
    </source>
</evidence>
<evidence type="ECO:0000313" key="24">
    <source>
        <dbReference type="EMBL" id="RAL49707.1"/>
    </source>
</evidence>
<dbReference type="SUPFAM" id="SSF52047">
    <property type="entry name" value="RNI-like"/>
    <property type="match status" value="1"/>
</dbReference>
<dbReference type="Pfam" id="PF08263">
    <property type="entry name" value="LRRNT_2"/>
    <property type="match status" value="1"/>
</dbReference>
<evidence type="ECO:0000256" key="22">
    <source>
        <dbReference type="SAM" id="Phobius"/>
    </source>
</evidence>
<comment type="subcellular location">
    <subcellularLocation>
        <location evidence="1">Cell membrane</location>
        <topology evidence="1">Single-pass membrane protein</topology>
    </subcellularLocation>
</comment>
<dbReference type="InterPro" id="IPR011009">
    <property type="entry name" value="Kinase-like_dom_sf"/>
</dbReference>